<feature type="domain" description="Tr-type G" evidence="9">
    <location>
        <begin position="1"/>
        <end position="172"/>
    </location>
</feature>
<dbReference type="InterPro" id="IPR004161">
    <property type="entry name" value="EFTu-like_2"/>
</dbReference>
<evidence type="ECO:0000313" key="11">
    <source>
        <dbReference type="Proteomes" id="UP000531594"/>
    </source>
</evidence>
<dbReference type="Gene3D" id="1.10.10.2770">
    <property type="match status" value="1"/>
</dbReference>
<evidence type="ECO:0000256" key="2">
    <source>
        <dbReference type="ARBA" id="ARBA00015953"/>
    </source>
</evidence>
<evidence type="ECO:0000256" key="8">
    <source>
        <dbReference type="ARBA" id="ARBA00031615"/>
    </source>
</evidence>
<dbReference type="Pfam" id="PF03144">
    <property type="entry name" value="GTP_EFTU_D2"/>
    <property type="match status" value="1"/>
</dbReference>
<evidence type="ECO:0000259" key="9">
    <source>
        <dbReference type="PROSITE" id="PS51722"/>
    </source>
</evidence>
<dbReference type="InterPro" id="IPR009001">
    <property type="entry name" value="Transl_elong_EF1A/Init_IF2_C"/>
</dbReference>
<comment type="function">
    <text evidence="7">Translation factor necessary for the incorporation of selenocysteine into proteins. It probably replaces EF-Tu for the insertion of selenocysteine directed by the UGA codon. SelB binds GTP and GDP.</text>
</comment>
<dbReference type="GO" id="GO:0003723">
    <property type="term" value="F:RNA binding"/>
    <property type="evidence" value="ECO:0007669"/>
    <property type="project" value="InterPro"/>
</dbReference>
<comment type="subcellular location">
    <subcellularLocation>
        <location evidence="1">Cytoplasm</location>
    </subcellularLocation>
</comment>
<dbReference type="InterPro" id="IPR004535">
    <property type="entry name" value="Transl_elong_SelB"/>
</dbReference>
<organism evidence="10 11">
    <name type="scientific">Bacillus benzoevorans</name>
    <dbReference type="NCBI Taxonomy" id="1456"/>
    <lineage>
        <taxon>Bacteria</taxon>
        <taxon>Bacillati</taxon>
        <taxon>Bacillota</taxon>
        <taxon>Bacilli</taxon>
        <taxon>Bacillales</taxon>
        <taxon>Bacillaceae</taxon>
        <taxon>Bacillus</taxon>
    </lineage>
</organism>
<dbReference type="InterPro" id="IPR036390">
    <property type="entry name" value="WH_DNA-bd_sf"/>
</dbReference>
<sequence length="627" mass="71112">MDHFVIGTAGHVDHGKTTLIKAMTGMETDTTAEEKTRGLSINLGFAYMDLPSGKRAGIVDVPGHEKFIKNMMAGLSGIQLILLVIDAGEGIMPQTKEHMDILQILGIKNYIIVLTKANTVDQELVELVEEDIKEQLHGTLLEDAPIYKVDSLSGMGINELIAEIDHVSQTIERASSLVPPRMHIDRVFSLKGFGTIVTGTLIEGALRINDELVIYPKELRTKIRNIQVHEQNVDEAVAGMRVALNLANVHVNDVSRGDTLAVPESVQRTWMIDVQAHLLPHAEEPLKLWNRLRLHIGTREILCRTVPIGVKIVEPGEEAFLQLRLEEEIVAKRGDKFIIRSYSPMHVIGGGSILDTTPTKHRRFNEEIIQTLETRAKGSTNEMIDDFVVRKEELLTSKEEVVSYLGISQTEINETMADMVSSKQLLPVNQQYMHPLKYEQFKKEMAAILEHFHKTYSLRTGIIKEELRSRIAPDLKGKDFDRLLQMLAEEKLIKNHHDTISLSEFTVTYNRAQLQEKEEIEQSLKQSGFTPPSEAELIGEHKERKEIIDSLVGKTIIRLDPETVIYKDYYDTAVEKVTEFIKGNGKMTLAEFRDMIGSNRKYSLIILEYLDKNKITRRVEDYRVLHS</sequence>
<dbReference type="InterPro" id="IPR005225">
    <property type="entry name" value="Small_GTP-bd"/>
</dbReference>
<proteinExistence type="predicted"/>
<dbReference type="SUPFAM" id="SSF50447">
    <property type="entry name" value="Translation proteins"/>
    <property type="match status" value="1"/>
</dbReference>
<dbReference type="GO" id="GO:0003746">
    <property type="term" value="F:translation elongation factor activity"/>
    <property type="evidence" value="ECO:0007669"/>
    <property type="project" value="UniProtKB-KW"/>
</dbReference>
<dbReference type="PANTHER" id="PTHR43721">
    <property type="entry name" value="ELONGATION FACTOR TU-RELATED"/>
    <property type="match status" value="1"/>
</dbReference>
<dbReference type="SUPFAM" id="SSF46785">
    <property type="entry name" value="Winged helix' DNA-binding domain"/>
    <property type="match status" value="2"/>
</dbReference>
<dbReference type="CDD" id="cd04171">
    <property type="entry name" value="SelB"/>
    <property type="match status" value="1"/>
</dbReference>
<dbReference type="InterPro" id="IPR027417">
    <property type="entry name" value="P-loop_NTPase"/>
</dbReference>
<dbReference type="Pfam" id="PF00009">
    <property type="entry name" value="GTP_EFTU"/>
    <property type="match status" value="1"/>
</dbReference>
<keyword evidence="11" id="KW-1185">Reference proteome</keyword>
<dbReference type="Gene3D" id="1.10.10.10">
    <property type="entry name" value="Winged helix-like DNA-binding domain superfamily/Winged helix DNA-binding domain"/>
    <property type="match status" value="1"/>
</dbReference>
<dbReference type="InterPro" id="IPR057335">
    <property type="entry name" value="Beta-barrel_SelB"/>
</dbReference>
<dbReference type="InterPro" id="IPR009000">
    <property type="entry name" value="Transl_B-barrel_sf"/>
</dbReference>
<dbReference type="GO" id="GO:0005829">
    <property type="term" value="C:cytosol"/>
    <property type="evidence" value="ECO:0007669"/>
    <property type="project" value="TreeGrafter"/>
</dbReference>
<dbReference type="PANTHER" id="PTHR43721:SF22">
    <property type="entry name" value="ELONGATION FACTOR TU, MITOCHONDRIAL"/>
    <property type="match status" value="1"/>
</dbReference>
<dbReference type="InterPro" id="IPR015190">
    <property type="entry name" value="Elong_fac_SelB-wing-hlx_typ-2"/>
</dbReference>
<keyword evidence="3" id="KW-0963">Cytoplasm</keyword>
<dbReference type="RefSeq" id="WP_184525724.1">
    <property type="nucleotide sequence ID" value="NZ_JACHGK010000006.1"/>
</dbReference>
<dbReference type="SUPFAM" id="SSF52540">
    <property type="entry name" value="P-loop containing nucleoside triphosphate hydrolases"/>
    <property type="match status" value="1"/>
</dbReference>
<dbReference type="GO" id="GO:0003924">
    <property type="term" value="F:GTPase activity"/>
    <property type="evidence" value="ECO:0007669"/>
    <property type="project" value="InterPro"/>
</dbReference>
<keyword evidence="10" id="KW-0251">Elongation factor</keyword>
<protein>
    <recommendedName>
        <fullName evidence="2">Selenocysteine-specific elongation factor</fullName>
    </recommendedName>
    <alternativeName>
        <fullName evidence="8">SelB translation factor</fullName>
    </alternativeName>
</protein>
<evidence type="ECO:0000256" key="4">
    <source>
        <dbReference type="ARBA" id="ARBA00022741"/>
    </source>
</evidence>
<dbReference type="CDD" id="cd15491">
    <property type="entry name" value="selB_III"/>
    <property type="match status" value="1"/>
</dbReference>
<dbReference type="EMBL" id="JACHGK010000006">
    <property type="protein sequence ID" value="MBB6445574.1"/>
    <property type="molecule type" value="Genomic_DNA"/>
</dbReference>
<evidence type="ECO:0000256" key="7">
    <source>
        <dbReference type="ARBA" id="ARBA00025526"/>
    </source>
</evidence>
<dbReference type="PROSITE" id="PS51722">
    <property type="entry name" value="G_TR_2"/>
    <property type="match status" value="1"/>
</dbReference>
<dbReference type="SUPFAM" id="SSF50465">
    <property type="entry name" value="EF-Tu/eEF-1alpha/eIF2-gamma C-terminal domain"/>
    <property type="match status" value="1"/>
</dbReference>
<dbReference type="Proteomes" id="UP000531594">
    <property type="component" value="Unassembled WGS sequence"/>
</dbReference>
<evidence type="ECO:0000313" key="10">
    <source>
        <dbReference type="EMBL" id="MBB6445574.1"/>
    </source>
</evidence>
<dbReference type="Gene3D" id="3.40.50.300">
    <property type="entry name" value="P-loop containing nucleotide triphosphate hydrolases"/>
    <property type="match status" value="1"/>
</dbReference>
<accession>A0A7X0LWN6</accession>
<dbReference type="AlphaFoldDB" id="A0A7X0LWN6"/>
<evidence type="ECO:0000256" key="3">
    <source>
        <dbReference type="ARBA" id="ARBA00022490"/>
    </source>
</evidence>
<dbReference type="Pfam" id="PF25461">
    <property type="entry name" value="Beta-barrel_SelB"/>
    <property type="match status" value="1"/>
</dbReference>
<dbReference type="Gene3D" id="2.40.30.10">
    <property type="entry name" value="Translation factors"/>
    <property type="match status" value="1"/>
</dbReference>
<reference evidence="10 11" key="1">
    <citation type="submission" date="2020-08" db="EMBL/GenBank/DDBJ databases">
        <title>Genomic Encyclopedia of Type Strains, Phase IV (KMG-IV): sequencing the most valuable type-strain genomes for metagenomic binning, comparative biology and taxonomic classification.</title>
        <authorList>
            <person name="Goeker M."/>
        </authorList>
    </citation>
    <scope>NUCLEOTIDE SEQUENCE [LARGE SCALE GENOMIC DNA]</scope>
    <source>
        <strain evidence="10 11">DSM 5391</strain>
    </source>
</reference>
<dbReference type="InterPro" id="IPR000795">
    <property type="entry name" value="T_Tr_GTP-bd_dom"/>
</dbReference>
<comment type="caution">
    <text evidence="10">The sequence shown here is derived from an EMBL/GenBank/DDBJ whole genome shotgun (WGS) entry which is preliminary data.</text>
</comment>
<evidence type="ECO:0000256" key="5">
    <source>
        <dbReference type="ARBA" id="ARBA00022917"/>
    </source>
</evidence>
<gene>
    <name evidence="10" type="ORF">HNR53_002193</name>
</gene>
<name>A0A7X0LWN6_9BACI</name>
<dbReference type="InterPro" id="IPR036388">
    <property type="entry name" value="WH-like_DNA-bd_sf"/>
</dbReference>
<dbReference type="InterPro" id="IPR050055">
    <property type="entry name" value="EF-Tu_GTPase"/>
</dbReference>
<dbReference type="NCBIfam" id="TIGR00231">
    <property type="entry name" value="small_GTP"/>
    <property type="match status" value="1"/>
</dbReference>
<evidence type="ECO:0000256" key="6">
    <source>
        <dbReference type="ARBA" id="ARBA00023134"/>
    </source>
</evidence>
<dbReference type="CDD" id="cd03696">
    <property type="entry name" value="SelB_II"/>
    <property type="match status" value="1"/>
</dbReference>
<keyword evidence="5" id="KW-0648">Protein biosynthesis</keyword>
<dbReference type="GO" id="GO:0005525">
    <property type="term" value="F:GTP binding"/>
    <property type="evidence" value="ECO:0007669"/>
    <property type="project" value="UniProtKB-KW"/>
</dbReference>
<dbReference type="Pfam" id="PF09107">
    <property type="entry name" value="WHD_3rd_SelB"/>
    <property type="match status" value="1"/>
</dbReference>
<dbReference type="NCBIfam" id="TIGR00475">
    <property type="entry name" value="selB"/>
    <property type="match status" value="1"/>
</dbReference>
<dbReference type="InterPro" id="IPR015191">
    <property type="entry name" value="SelB_WHD4"/>
</dbReference>
<dbReference type="Pfam" id="PF09106">
    <property type="entry name" value="WHD_2nd_SelB"/>
    <property type="match status" value="1"/>
</dbReference>
<dbReference type="GO" id="GO:0001514">
    <property type="term" value="P:selenocysteine incorporation"/>
    <property type="evidence" value="ECO:0007669"/>
    <property type="project" value="InterPro"/>
</dbReference>
<keyword evidence="4" id="KW-0547">Nucleotide-binding</keyword>
<keyword evidence="6" id="KW-0342">GTP-binding</keyword>
<evidence type="ECO:0000256" key="1">
    <source>
        <dbReference type="ARBA" id="ARBA00004496"/>
    </source>
</evidence>